<dbReference type="InterPro" id="IPR039261">
    <property type="entry name" value="FNR_nucleotide-bd"/>
</dbReference>
<comment type="caution">
    <text evidence="1">The sequence shown here is derived from an EMBL/GenBank/DDBJ whole genome shotgun (WGS) entry which is preliminary data.</text>
</comment>
<evidence type="ECO:0000313" key="1">
    <source>
        <dbReference type="EMBL" id="GJJ15691.1"/>
    </source>
</evidence>
<proteinExistence type="predicted"/>
<dbReference type="AlphaFoldDB" id="A0AAV5AM18"/>
<organism evidence="1 2">
    <name type="scientific">Clathrus columnatus</name>
    <dbReference type="NCBI Taxonomy" id="1419009"/>
    <lineage>
        <taxon>Eukaryota</taxon>
        <taxon>Fungi</taxon>
        <taxon>Dikarya</taxon>
        <taxon>Basidiomycota</taxon>
        <taxon>Agaricomycotina</taxon>
        <taxon>Agaricomycetes</taxon>
        <taxon>Phallomycetidae</taxon>
        <taxon>Phallales</taxon>
        <taxon>Clathraceae</taxon>
        <taxon>Clathrus</taxon>
    </lineage>
</organism>
<evidence type="ECO:0000313" key="2">
    <source>
        <dbReference type="Proteomes" id="UP001050691"/>
    </source>
</evidence>
<dbReference type="Proteomes" id="UP001050691">
    <property type="component" value="Unassembled WGS sequence"/>
</dbReference>
<reference evidence="1" key="1">
    <citation type="submission" date="2021-10" db="EMBL/GenBank/DDBJ databases">
        <title>De novo Genome Assembly of Clathrus columnatus (Basidiomycota, Fungi) Using Illumina and Nanopore Sequence Data.</title>
        <authorList>
            <person name="Ogiso-Tanaka E."/>
            <person name="Itagaki H."/>
            <person name="Hosoya T."/>
            <person name="Hosaka K."/>
        </authorList>
    </citation>
    <scope>NUCLEOTIDE SEQUENCE</scope>
    <source>
        <strain evidence="1">MO-923</strain>
    </source>
</reference>
<keyword evidence="2" id="KW-1185">Reference proteome</keyword>
<dbReference type="EMBL" id="BPWL01000011">
    <property type="protein sequence ID" value="GJJ15691.1"/>
    <property type="molecule type" value="Genomic_DNA"/>
</dbReference>
<sequence length="175" mass="19752">MEEDYLEWKEPMWAAFAAEMNVEEGGGDTPDFAVTKSRLPSPGKSLFGQCGMIRVHLEPANPAGGTRSMQLAVILEWFCTKKPSTRFRSMFVDPHSACPLIHEVRSLWLDLVPVVAPFRGSAQERVALARRTSEKAGKESLADCSRTSLSLYGCRKSSEDFYKDEWQQYVDVTRR</sequence>
<dbReference type="Gene3D" id="3.40.50.80">
    <property type="entry name" value="Nucleotide-binding domain of ferredoxin-NADP reductase (FNR) module"/>
    <property type="match status" value="1"/>
</dbReference>
<protein>
    <submittedName>
        <fullName evidence="1">Uncharacterized protein</fullName>
    </submittedName>
</protein>
<gene>
    <name evidence="1" type="ORF">Clacol_009969</name>
</gene>
<accession>A0AAV5AM18</accession>
<name>A0AAV5AM18_9AGAM</name>